<dbReference type="GO" id="GO:0030170">
    <property type="term" value="F:pyridoxal phosphate binding"/>
    <property type="evidence" value="ECO:0007669"/>
    <property type="project" value="InterPro"/>
</dbReference>
<dbReference type="InterPro" id="IPR015424">
    <property type="entry name" value="PyrdxlP-dep_Trfase"/>
</dbReference>
<dbReference type="RefSeq" id="WP_116623227.1">
    <property type="nucleotide sequence ID" value="NZ_QURN01000005.1"/>
</dbReference>
<dbReference type="NCBIfam" id="TIGR01140">
    <property type="entry name" value="L_thr_O3P_dcar"/>
    <property type="match status" value="1"/>
</dbReference>
<accession>A0A371XFS7</accession>
<evidence type="ECO:0000256" key="7">
    <source>
        <dbReference type="ARBA" id="ARBA00023239"/>
    </source>
</evidence>
<reference evidence="12" key="1">
    <citation type="submission" date="2018-08" db="EMBL/GenBank/DDBJ databases">
        <authorList>
            <person name="Im W.T."/>
        </authorList>
    </citation>
    <scope>NUCLEOTIDE SEQUENCE [LARGE SCALE GENOMIC DNA]</scope>
    <source>
        <strain evidence="12">LA-28</strain>
    </source>
</reference>
<evidence type="ECO:0000256" key="5">
    <source>
        <dbReference type="ARBA" id="ARBA00022573"/>
    </source>
</evidence>
<dbReference type="PANTHER" id="PTHR42885">
    <property type="entry name" value="HISTIDINOL-PHOSPHATE AMINOTRANSFERASE-RELATED"/>
    <property type="match status" value="1"/>
</dbReference>
<dbReference type="Gene3D" id="3.90.1150.10">
    <property type="entry name" value="Aspartate Aminotransferase, domain 1"/>
    <property type="match status" value="1"/>
</dbReference>
<dbReference type="Proteomes" id="UP000262379">
    <property type="component" value="Unassembled WGS sequence"/>
</dbReference>
<feature type="domain" description="Aminotransferase class I/classII large" evidence="10">
    <location>
        <begin position="59"/>
        <end position="308"/>
    </location>
</feature>
<keyword evidence="12" id="KW-1185">Reference proteome</keyword>
<comment type="catalytic activity">
    <reaction evidence="9">
        <text>O-phospho-L-threonine + H(+) = (R)-1-aminopropan-2-yl phosphate + CO2</text>
        <dbReference type="Rhea" id="RHEA:11492"/>
        <dbReference type="ChEBI" id="CHEBI:15378"/>
        <dbReference type="ChEBI" id="CHEBI:16526"/>
        <dbReference type="ChEBI" id="CHEBI:58563"/>
        <dbReference type="ChEBI" id="CHEBI:58675"/>
        <dbReference type="EC" id="4.1.1.81"/>
    </reaction>
</comment>
<dbReference type="InterPro" id="IPR015422">
    <property type="entry name" value="PyrdxlP-dep_Trfase_small"/>
</dbReference>
<evidence type="ECO:0000256" key="6">
    <source>
        <dbReference type="ARBA" id="ARBA00022898"/>
    </source>
</evidence>
<dbReference type="EMBL" id="QURN01000005">
    <property type="protein sequence ID" value="RFC68085.1"/>
    <property type="molecule type" value="Genomic_DNA"/>
</dbReference>
<dbReference type="SUPFAM" id="SSF53383">
    <property type="entry name" value="PLP-dependent transferases"/>
    <property type="match status" value="1"/>
</dbReference>
<evidence type="ECO:0000256" key="3">
    <source>
        <dbReference type="ARBA" id="ARBA00004953"/>
    </source>
</evidence>
<dbReference type="GO" id="GO:0009236">
    <property type="term" value="P:cobalamin biosynthetic process"/>
    <property type="evidence" value="ECO:0007669"/>
    <property type="project" value="UniProtKB-UniPathway"/>
</dbReference>
<evidence type="ECO:0000313" key="11">
    <source>
        <dbReference type="EMBL" id="RFC68085.1"/>
    </source>
</evidence>
<evidence type="ECO:0000256" key="4">
    <source>
        <dbReference type="ARBA" id="ARBA00012285"/>
    </source>
</evidence>
<gene>
    <name evidence="11" type="ORF">DY251_07325</name>
</gene>
<keyword evidence="7 11" id="KW-0456">Lyase</keyword>
<keyword evidence="6" id="KW-0663">Pyridoxal phosphate</keyword>
<dbReference type="GO" id="GO:0048472">
    <property type="term" value="F:threonine-phosphate decarboxylase activity"/>
    <property type="evidence" value="ECO:0007669"/>
    <property type="project" value="UniProtKB-EC"/>
</dbReference>
<evidence type="ECO:0000256" key="9">
    <source>
        <dbReference type="ARBA" id="ARBA00048531"/>
    </source>
</evidence>
<dbReference type="Pfam" id="PF00155">
    <property type="entry name" value="Aminotran_1_2"/>
    <property type="match status" value="1"/>
</dbReference>
<evidence type="ECO:0000256" key="2">
    <source>
        <dbReference type="ARBA" id="ARBA00003444"/>
    </source>
</evidence>
<protein>
    <recommendedName>
        <fullName evidence="4">threonine-phosphate decarboxylase</fullName>
        <ecNumber evidence="4">4.1.1.81</ecNumber>
    </recommendedName>
    <alternativeName>
        <fullName evidence="8">L-threonine-O-3-phosphate decarboxylase</fullName>
    </alternativeName>
</protein>
<dbReference type="EC" id="4.1.1.81" evidence="4"/>
<comment type="pathway">
    <text evidence="3">Cofactor biosynthesis; adenosylcobalamin biosynthesis.</text>
</comment>
<dbReference type="InterPro" id="IPR015421">
    <property type="entry name" value="PyrdxlP-dep_Trfase_major"/>
</dbReference>
<evidence type="ECO:0000256" key="1">
    <source>
        <dbReference type="ARBA" id="ARBA00001933"/>
    </source>
</evidence>
<dbReference type="CDD" id="cd00609">
    <property type="entry name" value="AAT_like"/>
    <property type="match status" value="1"/>
</dbReference>
<dbReference type="UniPathway" id="UPA00148"/>
<evidence type="ECO:0000259" key="10">
    <source>
        <dbReference type="Pfam" id="PF00155"/>
    </source>
</evidence>
<dbReference type="AlphaFoldDB" id="A0A371XFS7"/>
<organism evidence="11 12">
    <name type="scientific">Mesorhizobium denitrificans</name>
    <dbReference type="NCBI Taxonomy" id="2294114"/>
    <lineage>
        <taxon>Bacteria</taxon>
        <taxon>Pseudomonadati</taxon>
        <taxon>Pseudomonadota</taxon>
        <taxon>Alphaproteobacteria</taxon>
        <taxon>Hyphomicrobiales</taxon>
        <taxon>Phyllobacteriaceae</taxon>
        <taxon>Mesorhizobium</taxon>
    </lineage>
</organism>
<dbReference type="PANTHER" id="PTHR42885:SF1">
    <property type="entry name" value="THREONINE-PHOSPHATE DECARBOXYLASE"/>
    <property type="match status" value="1"/>
</dbReference>
<comment type="function">
    <text evidence="2">Decarboxylates L-threonine-O-3-phosphate to yield (R)-1-amino-2-propanol O-2-phosphate, the precursor for the linkage between the nucleotide loop and the corrin ring in cobalamin.</text>
</comment>
<evidence type="ECO:0000256" key="8">
    <source>
        <dbReference type="ARBA" id="ARBA00029996"/>
    </source>
</evidence>
<comment type="cofactor">
    <cofactor evidence="1">
        <name>pyridoxal 5'-phosphate</name>
        <dbReference type="ChEBI" id="CHEBI:597326"/>
    </cofactor>
</comment>
<dbReference type="InterPro" id="IPR005860">
    <property type="entry name" value="CobD"/>
</dbReference>
<keyword evidence="5" id="KW-0169">Cobalamin biosynthesis</keyword>
<dbReference type="Gene3D" id="3.40.640.10">
    <property type="entry name" value="Type I PLP-dependent aspartate aminotransferase-like (Major domain)"/>
    <property type="match status" value="1"/>
</dbReference>
<comment type="caution">
    <text evidence="11">The sequence shown here is derived from an EMBL/GenBank/DDBJ whole genome shotgun (WGS) entry which is preliminary data.</text>
</comment>
<dbReference type="InterPro" id="IPR004839">
    <property type="entry name" value="Aminotransferase_I/II_large"/>
</dbReference>
<name>A0A371XFS7_9HYPH</name>
<evidence type="ECO:0000313" key="12">
    <source>
        <dbReference type="Proteomes" id="UP000262379"/>
    </source>
</evidence>
<proteinExistence type="predicted"/>
<sequence length="339" mass="36007">MQDQTLLPVEHGGSLARAGALFPHAPRPFVDLSTGINPHAYPLFDLPASAFTRLPEPSRIAELCAVAARNYGAKANEIVAAPGTQILLPLVAELCSRGTASVLGPTYQEHARAAAVAGHEVREVRSFDALAEANLAVVVNPNNPDGRLISRGDLLALAAHMRAKSGLLVVDEAFMDVAPRAESVADAAEQGGLVVLRSFGKFFGLAGVRLGFAISAPEIAAKLAARLGPWAVAGPALEYGLHAYADKAWQESMRVQLAQQAARLDSCFAGVGIVVTGGTGLFRHIAIDNASRLHRHLGERGILLRAFSDRPRELRCGLPGSEAEWLRLEEALAAWEECE</sequence>